<sequence length="192" mass="20912">MNPTEMIGFTRNLLGPSPVIAALEGPNSVFLGKDPRAARSGFHWGTRDTVDFHVDVHHQMVQGMAGLLVEGFPAGAGRLLLLGYSQSVGLNYRFVARNPRVFRGVIALCGGIPGNWDATGADPIESPIFHLARTEDEFFPASEAPAVEARLRRRASDVTFHMEPGRHRFPLKAATPVRAWVDRVFSEPVAGA</sequence>
<dbReference type="Gene3D" id="3.40.50.1820">
    <property type="entry name" value="alpha/beta hydrolase"/>
    <property type="match status" value="1"/>
</dbReference>
<gene>
    <name evidence="1" type="ORF">IRI77_33585</name>
</gene>
<evidence type="ECO:0008006" key="3">
    <source>
        <dbReference type="Google" id="ProtNLM"/>
    </source>
</evidence>
<dbReference type="SUPFAM" id="SSF53474">
    <property type="entry name" value="alpha/beta-Hydrolases"/>
    <property type="match status" value="1"/>
</dbReference>
<evidence type="ECO:0000313" key="2">
    <source>
        <dbReference type="Proteomes" id="UP000593892"/>
    </source>
</evidence>
<keyword evidence="2" id="KW-1185">Reference proteome</keyword>
<dbReference type="EMBL" id="CP063849">
    <property type="protein sequence ID" value="QOY87632.1"/>
    <property type="molecule type" value="Genomic_DNA"/>
</dbReference>
<reference evidence="1 2" key="1">
    <citation type="submission" date="2020-10" db="EMBL/GenBank/DDBJ databases">
        <title>Complete genome sequence of Paludibaculum fermentans P105T, a facultatively anaerobic acidobacterium capable of dissimilatory Fe(III) reduction.</title>
        <authorList>
            <person name="Dedysh S.N."/>
            <person name="Beletsky A.V."/>
            <person name="Kulichevskaya I.S."/>
            <person name="Mardanov A.V."/>
            <person name="Ravin N.V."/>
        </authorList>
    </citation>
    <scope>NUCLEOTIDE SEQUENCE [LARGE SCALE GENOMIC DNA]</scope>
    <source>
        <strain evidence="1 2">P105</strain>
    </source>
</reference>
<dbReference type="InterPro" id="IPR029058">
    <property type="entry name" value="AB_hydrolase_fold"/>
</dbReference>
<dbReference type="AlphaFoldDB" id="A0A7S7NPY8"/>
<dbReference type="RefSeq" id="WP_194449299.1">
    <property type="nucleotide sequence ID" value="NZ_CP063849.1"/>
</dbReference>
<proteinExistence type="predicted"/>
<protein>
    <recommendedName>
        <fullName evidence="3">Phospholipase/carboxylesterase/thioesterase domain-containing protein</fullName>
    </recommendedName>
</protein>
<dbReference type="Proteomes" id="UP000593892">
    <property type="component" value="Chromosome"/>
</dbReference>
<evidence type="ECO:0000313" key="1">
    <source>
        <dbReference type="EMBL" id="QOY87632.1"/>
    </source>
</evidence>
<accession>A0A7S7NPY8</accession>
<organism evidence="1 2">
    <name type="scientific">Paludibaculum fermentans</name>
    <dbReference type="NCBI Taxonomy" id="1473598"/>
    <lineage>
        <taxon>Bacteria</taxon>
        <taxon>Pseudomonadati</taxon>
        <taxon>Acidobacteriota</taxon>
        <taxon>Terriglobia</taxon>
        <taxon>Bryobacterales</taxon>
        <taxon>Bryobacteraceae</taxon>
        <taxon>Paludibaculum</taxon>
    </lineage>
</organism>
<dbReference type="KEGG" id="pfer:IRI77_33585"/>
<name>A0A7S7NPY8_PALFE</name>